<reference evidence="2 3" key="1">
    <citation type="submission" date="2018-08" db="EMBL/GenBank/DDBJ databases">
        <title>Genome and evolution of the arbuscular mycorrhizal fungus Diversispora epigaea (formerly Glomus versiforme) and its bacterial endosymbionts.</title>
        <authorList>
            <person name="Sun X."/>
            <person name="Fei Z."/>
            <person name="Harrison M."/>
        </authorList>
    </citation>
    <scope>NUCLEOTIDE SEQUENCE [LARGE SCALE GENOMIC DNA]</scope>
    <source>
        <strain evidence="2 3">IT104</strain>
    </source>
</reference>
<name>A0A397IS52_9GLOM</name>
<dbReference type="Proteomes" id="UP000266861">
    <property type="component" value="Unassembled WGS sequence"/>
</dbReference>
<dbReference type="AlphaFoldDB" id="A0A397IS52"/>
<feature type="signal peptide" evidence="1">
    <location>
        <begin position="1"/>
        <end position="24"/>
    </location>
</feature>
<dbReference type="EMBL" id="PQFF01000184">
    <property type="protein sequence ID" value="RHZ76576.1"/>
    <property type="molecule type" value="Genomic_DNA"/>
</dbReference>
<evidence type="ECO:0000256" key="1">
    <source>
        <dbReference type="SAM" id="SignalP"/>
    </source>
</evidence>
<dbReference type="OrthoDB" id="2427707at2759"/>
<evidence type="ECO:0000313" key="2">
    <source>
        <dbReference type="EMBL" id="RHZ76576.1"/>
    </source>
</evidence>
<organism evidence="2 3">
    <name type="scientific">Diversispora epigaea</name>
    <dbReference type="NCBI Taxonomy" id="1348612"/>
    <lineage>
        <taxon>Eukaryota</taxon>
        <taxon>Fungi</taxon>
        <taxon>Fungi incertae sedis</taxon>
        <taxon>Mucoromycota</taxon>
        <taxon>Glomeromycotina</taxon>
        <taxon>Glomeromycetes</taxon>
        <taxon>Diversisporales</taxon>
        <taxon>Diversisporaceae</taxon>
        <taxon>Diversispora</taxon>
    </lineage>
</organism>
<sequence length="135" mass="15517">MNQKITFATLLVAFSVFFICFTNASPIELSPRYIYIYYIAEFSKVFSGSVDFHESQSNVVTATVKFHAYPVSNFEIKIPYLKKQLISRGYIIPGVSQFEYEIKGRTLKDFIGKKVKAIRSDKVLEIEPIVPIEPY</sequence>
<gene>
    <name evidence="2" type="ORF">Glove_196g28</name>
</gene>
<keyword evidence="1" id="KW-0732">Signal</keyword>
<comment type="caution">
    <text evidence="2">The sequence shown here is derived from an EMBL/GenBank/DDBJ whole genome shotgun (WGS) entry which is preliminary data.</text>
</comment>
<protein>
    <submittedName>
        <fullName evidence="2">Uncharacterized protein</fullName>
    </submittedName>
</protein>
<accession>A0A397IS52</accession>
<keyword evidence="3" id="KW-1185">Reference proteome</keyword>
<feature type="chain" id="PRO_5017246559" evidence="1">
    <location>
        <begin position="25"/>
        <end position="135"/>
    </location>
</feature>
<evidence type="ECO:0000313" key="3">
    <source>
        <dbReference type="Proteomes" id="UP000266861"/>
    </source>
</evidence>
<proteinExistence type="predicted"/>